<keyword evidence="2" id="KW-1185">Reference proteome</keyword>
<name>A0AAV9DFF9_ACOCL</name>
<evidence type="ECO:0000313" key="1">
    <source>
        <dbReference type="EMBL" id="KAK1300102.1"/>
    </source>
</evidence>
<sequence>MEKSLARARAAIRRAVINKNYTSNIKQSFIPRGAIYRNAYAFHQLSSLGTPAFDFTCTTIYGSCYALITVIEITQATEFATFKKARLIA</sequence>
<accession>A0AAV9DFF9</accession>
<reference evidence="1" key="2">
    <citation type="submission" date="2023-06" db="EMBL/GenBank/DDBJ databases">
        <authorList>
            <person name="Ma L."/>
            <person name="Liu K.-W."/>
            <person name="Li Z."/>
            <person name="Hsiao Y.-Y."/>
            <person name="Qi Y."/>
            <person name="Fu T."/>
            <person name="Tang G."/>
            <person name="Zhang D."/>
            <person name="Sun W.-H."/>
            <person name="Liu D.-K."/>
            <person name="Li Y."/>
            <person name="Chen G.-Z."/>
            <person name="Liu X.-D."/>
            <person name="Liao X.-Y."/>
            <person name="Jiang Y.-T."/>
            <person name="Yu X."/>
            <person name="Hao Y."/>
            <person name="Huang J."/>
            <person name="Zhao X.-W."/>
            <person name="Ke S."/>
            <person name="Chen Y.-Y."/>
            <person name="Wu W.-L."/>
            <person name="Hsu J.-L."/>
            <person name="Lin Y.-F."/>
            <person name="Huang M.-D."/>
            <person name="Li C.-Y."/>
            <person name="Huang L."/>
            <person name="Wang Z.-W."/>
            <person name="Zhao X."/>
            <person name="Zhong W.-Y."/>
            <person name="Peng D.-H."/>
            <person name="Ahmad S."/>
            <person name="Lan S."/>
            <person name="Zhang J.-S."/>
            <person name="Tsai W.-C."/>
            <person name="Van De Peer Y."/>
            <person name="Liu Z.-J."/>
        </authorList>
    </citation>
    <scope>NUCLEOTIDE SEQUENCE</scope>
    <source>
        <strain evidence="1">CP</strain>
        <tissue evidence="1">Leaves</tissue>
    </source>
</reference>
<protein>
    <submittedName>
        <fullName evidence="1">Glycosyltransferase</fullName>
    </submittedName>
</protein>
<proteinExistence type="predicted"/>
<comment type="caution">
    <text evidence="1">The sequence shown here is derived from an EMBL/GenBank/DDBJ whole genome shotgun (WGS) entry which is preliminary data.</text>
</comment>
<reference evidence="1" key="1">
    <citation type="journal article" date="2023" name="Nat. Commun.">
        <title>Diploid and tetraploid genomes of Acorus and the evolution of monocots.</title>
        <authorList>
            <person name="Ma L."/>
            <person name="Liu K.W."/>
            <person name="Li Z."/>
            <person name="Hsiao Y.Y."/>
            <person name="Qi Y."/>
            <person name="Fu T."/>
            <person name="Tang G.D."/>
            <person name="Zhang D."/>
            <person name="Sun W.H."/>
            <person name="Liu D.K."/>
            <person name="Li Y."/>
            <person name="Chen G.Z."/>
            <person name="Liu X.D."/>
            <person name="Liao X.Y."/>
            <person name="Jiang Y.T."/>
            <person name="Yu X."/>
            <person name="Hao Y."/>
            <person name="Huang J."/>
            <person name="Zhao X.W."/>
            <person name="Ke S."/>
            <person name="Chen Y.Y."/>
            <person name="Wu W.L."/>
            <person name="Hsu J.L."/>
            <person name="Lin Y.F."/>
            <person name="Huang M.D."/>
            <person name="Li C.Y."/>
            <person name="Huang L."/>
            <person name="Wang Z.W."/>
            <person name="Zhao X."/>
            <person name="Zhong W.Y."/>
            <person name="Peng D.H."/>
            <person name="Ahmad S."/>
            <person name="Lan S."/>
            <person name="Zhang J.S."/>
            <person name="Tsai W.C."/>
            <person name="Van de Peer Y."/>
            <person name="Liu Z.J."/>
        </authorList>
    </citation>
    <scope>NUCLEOTIDE SEQUENCE</scope>
    <source>
        <strain evidence="1">CP</strain>
    </source>
</reference>
<evidence type="ECO:0000313" key="2">
    <source>
        <dbReference type="Proteomes" id="UP001180020"/>
    </source>
</evidence>
<dbReference type="Proteomes" id="UP001180020">
    <property type="component" value="Unassembled WGS sequence"/>
</dbReference>
<organism evidence="1 2">
    <name type="scientific">Acorus calamus</name>
    <name type="common">Sweet flag</name>
    <dbReference type="NCBI Taxonomy" id="4465"/>
    <lineage>
        <taxon>Eukaryota</taxon>
        <taxon>Viridiplantae</taxon>
        <taxon>Streptophyta</taxon>
        <taxon>Embryophyta</taxon>
        <taxon>Tracheophyta</taxon>
        <taxon>Spermatophyta</taxon>
        <taxon>Magnoliopsida</taxon>
        <taxon>Liliopsida</taxon>
        <taxon>Acoraceae</taxon>
        <taxon>Acorus</taxon>
    </lineage>
</organism>
<dbReference type="EMBL" id="JAUJYO010000013">
    <property type="protein sequence ID" value="KAK1300102.1"/>
    <property type="molecule type" value="Genomic_DNA"/>
</dbReference>
<dbReference type="AlphaFoldDB" id="A0AAV9DFF9"/>
<gene>
    <name evidence="1" type="ORF">QJS10_CPB13g00328</name>
</gene>